<sequence>MKKDLNENSKKNLTALITGASSGIGLDFAHLFAKDGYNLILVARSGDKLDHLAKELIEKYKIFCKPISCDLAKPGAAQELFRKTQSLDVHIDFLINNAGFGAMGMFYEIDTQIQTNIIQVNIAALTELTHIYLKPMLDKKFGRILNVASTAAFQPGPLMSVYYASKAYVLSFSAALENELKGTGVNVTTLCPGPTQSGFQSVAKIDAHSKIFNSPLVSDSASVARAGYKALFDAQSIIIPGVVNKIGVCSAKFVPRQFATRVTRWLQEKRS</sequence>
<keyword evidence="5" id="KW-1185">Reference proteome</keyword>
<gene>
    <name evidence="4" type="ORF">AXG55_06675</name>
</gene>
<comment type="similarity">
    <text evidence="1 3">Belongs to the short-chain dehydrogenases/reductases (SDR) family.</text>
</comment>
<evidence type="ECO:0000256" key="3">
    <source>
        <dbReference type="RuleBase" id="RU000363"/>
    </source>
</evidence>
<dbReference type="SUPFAM" id="SSF51735">
    <property type="entry name" value="NAD(P)-binding Rossmann-fold domains"/>
    <property type="match status" value="1"/>
</dbReference>
<dbReference type="PIRSF" id="PIRSF000126">
    <property type="entry name" value="11-beta-HSD1"/>
    <property type="match status" value="1"/>
</dbReference>
<dbReference type="InterPro" id="IPR036291">
    <property type="entry name" value="NAD(P)-bd_dom_sf"/>
</dbReference>
<protein>
    <submittedName>
        <fullName evidence="4">Short-chain dehydrogenase</fullName>
    </submittedName>
</protein>
<dbReference type="Gene3D" id="3.40.50.720">
    <property type="entry name" value="NAD(P)-binding Rossmann-like Domain"/>
    <property type="match status" value="1"/>
</dbReference>
<dbReference type="OrthoDB" id="9775296at2"/>
<name>A0A1L4D075_9BACT</name>
<dbReference type="InterPro" id="IPR002347">
    <property type="entry name" value="SDR_fam"/>
</dbReference>
<evidence type="ECO:0000256" key="2">
    <source>
        <dbReference type="ARBA" id="ARBA00023002"/>
    </source>
</evidence>
<proteinExistence type="inferred from homology"/>
<dbReference type="PANTHER" id="PTHR43086">
    <property type="entry name" value="VERY-LONG-CHAIN 3-OXOOACYL-COA REDUCTASE"/>
    <property type="match status" value="1"/>
</dbReference>
<dbReference type="AlphaFoldDB" id="A0A1L4D075"/>
<dbReference type="GO" id="GO:0016491">
    <property type="term" value="F:oxidoreductase activity"/>
    <property type="evidence" value="ECO:0007669"/>
    <property type="project" value="UniProtKB-KW"/>
</dbReference>
<dbReference type="Proteomes" id="UP000184731">
    <property type="component" value="Chromosome"/>
</dbReference>
<evidence type="ECO:0000313" key="5">
    <source>
        <dbReference type="Proteomes" id="UP000184731"/>
    </source>
</evidence>
<dbReference type="Pfam" id="PF00106">
    <property type="entry name" value="adh_short"/>
    <property type="match status" value="1"/>
</dbReference>
<dbReference type="KEGG" id="saqi:AXG55_06675"/>
<keyword evidence="2" id="KW-0560">Oxidoreductase</keyword>
<dbReference type="PRINTS" id="PR00080">
    <property type="entry name" value="SDRFAMILY"/>
</dbReference>
<dbReference type="PRINTS" id="PR00081">
    <property type="entry name" value="GDHRDH"/>
</dbReference>
<organism evidence="4 5">
    <name type="scientific">Silvanigrella aquatica</name>
    <dbReference type="NCBI Taxonomy" id="1915309"/>
    <lineage>
        <taxon>Bacteria</taxon>
        <taxon>Pseudomonadati</taxon>
        <taxon>Bdellovibrionota</taxon>
        <taxon>Oligoflexia</taxon>
        <taxon>Silvanigrellales</taxon>
        <taxon>Silvanigrellaceae</taxon>
        <taxon>Silvanigrella</taxon>
    </lineage>
</organism>
<evidence type="ECO:0000256" key="1">
    <source>
        <dbReference type="ARBA" id="ARBA00006484"/>
    </source>
</evidence>
<reference evidence="4 5" key="1">
    <citation type="submission" date="2016-10" db="EMBL/GenBank/DDBJ databases">
        <title>Silvanigrella aquatica sp. nov., isolated from a freshwater lake located in the Black Forest, Germany, description of Silvanigrellaceae fam. nov., Silvanigrellales ord. nov., reclassification of the order Bdellovibrionales in the class Oligoflexia, reclassification of the families Bacteriovoracaceae and Halobacteriovoraceae in the new order Bacteriovoracales ord. nov., and reclassification of the family Pseudobacteriovoracaceae in the order Oligoflexiales.</title>
        <authorList>
            <person name="Hahn M.W."/>
            <person name="Schmidt J."/>
            <person name="Koll U."/>
            <person name="Rohde M."/>
            <person name="Verbag S."/>
            <person name="Pitt A."/>
            <person name="Nakai R."/>
            <person name="Naganuma T."/>
            <person name="Lang E."/>
        </authorList>
    </citation>
    <scope>NUCLEOTIDE SEQUENCE [LARGE SCALE GENOMIC DNA]</scope>
    <source>
        <strain evidence="4 5">MWH-Nonnen-W8red</strain>
    </source>
</reference>
<evidence type="ECO:0000313" key="4">
    <source>
        <dbReference type="EMBL" id="APJ03606.1"/>
    </source>
</evidence>
<accession>A0A1L4D075</accession>
<dbReference type="RefSeq" id="WP_148697345.1">
    <property type="nucleotide sequence ID" value="NZ_CP017834.1"/>
</dbReference>
<dbReference type="PANTHER" id="PTHR43086:SF3">
    <property type="entry name" value="NADP-DEPENDENT 3-HYDROXY ACID DEHYDROGENASE YDFG"/>
    <property type="match status" value="1"/>
</dbReference>
<dbReference type="STRING" id="1915309.AXG55_06675"/>
<dbReference type="EMBL" id="CP017834">
    <property type="protein sequence ID" value="APJ03606.1"/>
    <property type="molecule type" value="Genomic_DNA"/>
</dbReference>